<dbReference type="Gene3D" id="3.40.50.150">
    <property type="entry name" value="Vaccinia Virus protein VP39"/>
    <property type="match status" value="1"/>
</dbReference>
<evidence type="ECO:0000256" key="8">
    <source>
        <dbReference type="RuleBase" id="RU361257"/>
    </source>
</evidence>
<keyword evidence="4 8" id="KW-0808">Transferase</keyword>
<dbReference type="OrthoDB" id="9805629at2"/>
<dbReference type="PANTHER" id="PTHR30481">
    <property type="entry name" value="DNA ADENINE METHYLASE"/>
    <property type="match status" value="1"/>
</dbReference>
<sequence length="326" mass="37668">MGTSFCNKNKFIENTTLNLSTANNHINVKPFIKWAGGKSALLEDIRKFYPNNLGKNINKYCEPFVGGGAVLFDILSKYNIDEIYISDINNELINVYKTIKFNVLQLIDILSKIQNEYISLDTEKRKEYYYLKRDEFNDYISKKTDDITYGSALFIFLNRTCFNGLYRVNSKGLFNVPIGSYKNPKICDEYNLKNISAKLKNVNIFCAKYDKSIDFIDENTFVYFDPPYRPITETSSFTSYDKSDFGDNEQIELSKYYKKASETGAVCVLSNSDPKNADKDDNFFDDLYKDFNINRIKSKRRINSNAINRGNVSELLITSNKENSND</sequence>
<comment type="similarity">
    <text evidence="1 8">Belongs to the N(4)/N(6)-methyltransferase family.</text>
</comment>
<evidence type="ECO:0000256" key="6">
    <source>
        <dbReference type="ARBA" id="ARBA00047942"/>
    </source>
</evidence>
<evidence type="ECO:0000313" key="10">
    <source>
        <dbReference type="Proteomes" id="UP000240535"/>
    </source>
</evidence>
<keyword evidence="10" id="KW-1185">Reference proteome</keyword>
<dbReference type="PROSITE" id="PS00092">
    <property type="entry name" value="N6_MTASE"/>
    <property type="match status" value="1"/>
</dbReference>
<protein>
    <recommendedName>
        <fullName evidence="2 8">Site-specific DNA-methyltransferase (adenine-specific)</fullName>
        <ecNumber evidence="2 8">2.1.1.72</ecNumber>
    </recommendedName>
</protein>
<keyword evidence="5 8" id="KW-0949">S-adenosyl-L-methionine</keyword>
<feature type="binding site" evidence="7">
    <location>
        <position position="34"/>
    </location>
    <ligand>
        <name>S-adenosyl-L-methionine</name>
        <dbReference type="ChEBI" id="CHEBI:59789"/>
    </ligand>
</feature>
<dbReference type="GO" id="GO:0006298">
    <property type="term" value="P:mismatch repair"/>
    <property type="evidence" value="ECO:0007669"/>
    <property type="project" value="TreeGrafter"/>
</dbReference>
<feature type="binding site" evidence="7">
    <location>
        <position position="225"/>
    </location>
    <ligand>
        <name>S-adenosyl-L-methionine</name>
        <dbReference type="ChEBI" id="CHEBI:59789"/>
    </ligand>
</feature>
<dbReference type="GO" id="GO:1904047">
    <property type="term" value="F:S-adenosyl-L-methionine binding"/>
    <property type="evidence" value="ECO:0007669"/>
    <property type="project" value="TreeGrafter"/>
</dbReference>
<dbReference type="PANTHER" id="PTHR30481:SF3">
    <property type="entry name" value="DNA ADENINE METHYLASE"/>
    <property type="match status" value="1"/>
</dbReference>
<feature type="binding site" evidence="7">
    <location>
        <position position="38"/>
    </location>
    <ligand>
        <name>S-adenosyl-L-methionine</name>
        <dbReference type="ChEBI" id="CHEBI:59789"/>
    </ligand>
</feature>
<feature type="binding site" evidence="7">
    <location>
        <position position="87"/>
    </location>
    <ligand>
        <name>S-adenosyl-L-methionine</name>
        <dbReference type="ChEBI" id="CHEBI:59789"/>
    </ligand>
</feature>
<evidence type="ECO:0000256" key="2">
    <source>
        <dbReference type="ARBA" id="ARBA00011900"/>
    </source>
</evidence>
<dbReference type="GO" id="GO:0009307">
    <property type="term" value="P:DNA restriction-modification system"/>
    <property type="evidence" value="ECO:0007669"/>
    <property type="project" value="InterPro"/>
</dbReference>
<dbReference type="PIRSF" id="PIRSF000398">
    <property type="entry name" value="M_m6A_EcoRV"/>
    <property type="match status" value="1"/>
</dbReference>
<evidence type="ECO:0000313" key="9">
    <source>
        <dbReference type="EMBL" id="PSM51963.1"/>
    </source>
</evidence>
<dbReference type="GO" id="GO:0043565">
    <property type="term" value="F:sequence-specific DNA binding"/>
    <property type="evidence" value="ECO:0007669"/>
    <property type="project" value="TreeGrafter"/>
</dbReference>
<dbReference type="Proteomes" id="UP000240535">
    <property type="component" value="Unassembled WGS sequence"/>
</dbReference>
<dbReference type="InterPro" id="IPR012263">
    <property type="entry name" value="M_m6A_EcoRV"/>
</dbReference>
<evidence type="ECO:0000256" key="4">
    <source>
        <dbReference type="ARBA" id="ARBA00022679"/>
    </source>
</evidence>
<accession>A0A2P8R0D6</accession>
<dbReference type="InterPro" id="IPR002052">
    <property type="entry name" value="DNA_methylase_N6_adenine_CS"/>
</dbReference>
<evidence type="ECO:0000256" key="5">
    <source>
        <dbReference type="ARBA" id="ARBA00022691"/>
    </source>
</evidence>
<dbReference type="InterPro" id="IPR012327">
    <property type="entry name" value="MeTrfase_D12"/>
</dbReference>
<dbReference type="Pfam" id="PF02086">
    <property type="entry name" value="MethyltransfD12"/>
    <property type="match status" value="1"/>
</dbReference>
<gene>
    <name evidence="9" type="ORF">CQ405_05210</name>
</gene>
<dbReference type="InterPro" id="IPR029063">
    <property type="entry name" value="SAM-dependent_MTases_sf"/>
</dbReference>
<dbReference type="Gene3D" id="1.10.1020.10">
    <property type="entry name" value="Adenine-specific Methyltransferase, Domain 2"/>
    <property type="match status" value="1"/>
</dbReference>
<dbReference type="GO" id="GO:0032259">
    <property type="term" value="P:methylation"/>
    <property type="evidence" value="ECO:0007669"/>
    <property type="project" value="UniProtKB-KW"/>
</dbReference>
<dbReference type="AlphaFoldDB" id="A0A2P8R0D6"/>
<dbReference type="SUPFAM" id="SSF53335">
    <property type="entry name" value="S-adenosyl-L-methionine-dependent methyltransferases"/>
    <property type="match status" value="1"/>
</dbReference>
<dbReference type="GO" id="GO:0009007">
    <property type="term" value="F:site-specific DNA-methyltransferase (adenine-specific) activity"/>
    <property type="evidence" value="ECO:0007669"/>
    <property type="project" value="UniProtKB-UniRule"/>
</dbReference>
<organism evidence="9 10">
    <name type="scientific">Campylobacter blaseri</name>
    <dbReference type="NCBI Taxonomy" id="2042961"/>
    <lineage>
        <taxon>Bacteria</taxon>
        <taxon>Pseudomonadati</taxon>
        <taxon>Campylobacterota</taxon>
        <taxon>Epsilonproteobacteria</taxon>
        <taxon>Campylobacterales</taxon>
        <taxon>Campylobacteraceae</taxon>
        <taxon>Campylobacter</taxon>
    </lineage>
</organism>
<evidence type="ECO:0000256" key="1">
    <source>
        <dbReference type="ARBA" id="ARBA00006594"/>
    </source>
</evidence>
<dbReference type="PRINTS" id="PR00505">
    <property type="entry name" value="D12N6MTFRASE"/>
</dbReference>
<proteinExistence type="inferred from homology"/>
<comment type="catalytic activity">
    <reaction evidence="6 8">
        <text>a 2'-deoxyadenosine in DNA + S-adenosyl-L-methionine = an N(6)-methyl-2'-deoxyadenosine in DNA + S-adenosyl-L-homocysteine + H(+)</text>
        <dbReference type="Rhea" id="RHEA:15197"/>
        <dbReference type="Rhea" id="RHEA-COMP:12418"/>
        <dbReference type="Rhea" id="RHEA-COMP:12419"/>
        <dbReference type="ChEBI" id="CHEBI:15378"/>
        <dbReference type="ChEBI" id="CHEBI:57856"/>
        <dbReference type="ChEBI" id="CHEBI:59789"/>
        <dbReference type="ChEBI" id="CHEBI:90615"/>
        <dbReference type="ChEBI" id="CHEBI:90616"/>
        <dbReference type="EC" id="2.1.1.72"/>
    </reaction>
</comment>
<keyword evidence="3 8" id="KW-0489">Methyltransferase</keyword>
<name>A0A2P8R0D6_9BACT</name>
<reference evidence="10" key="1">
    <citation type="submission" date="2017-10" db="EMBL/GenBank/DDBJ databases">
        <title>Campylobacter species from seals.</title>
        <authorList>
            <person name="Gilbert M.J."/>
            <person name="Zomer A.L."/>
            <person name="Timmerman A.J."/>
            <person name="Duim B."/>
            <person name="Wagenaar J.A."/>
        </authorList>
    </citation>
    <scope>NUCLEOTIDE SEQUENCE [LARGE SCALE GENOMIC DNA]</scope>
    <source>
        <strain evidence="10">17S00004-5</strain>
    </source>
</reference>
<comment type="caution">
    <text evidence="9">The sequence shown here is derived from an EMBL/GenBank/DDBJ whole genome shotgun (WGS) entry which is preliminary data.</text>
</comment>
<dbReference type="EMBL" id="PDHH01000004">
    <property type="protein sequence ID" value="PSM51963.1"/>
    <property type="molecule type" value="Genomic_DNA"/>
</dbReference>
<dbReference type="NCBIfam" id="TIGR00571">
    <property type="entry name" value="dam"/>
    <property type="match status" value="1"/>
</dbReference>
<evidence type="ECO:0000256" key="7">
    <source>
        <dbReference type="PIRSR" id="PIRSR000398-1"/>
    </source>
</evidence>
<dbReference type="InterPro" id="IPR023095">
    <property type="entry name" value="Ade_MeTrfase_dom_2"/>
</dbReference>
<dbReference type="EC" id="2.1.1.72" evidence="2 8"/>
<evidence type="ECO:0000256" key="3">
    <source>
        <dbReference type="ARBA" id="ARBA00022603"/>
    </source>
</evidence>